<accession>A0A1M4XK58</accession>
<evidence type="ECO:0000256" key="4">
    <source>
        <dbReference type="SAM" id="Phobius"/>
    </source>
</evidence>
<feature type="transmembrane region" description="Helical" evidence="4">
    <location>
        <begin position="394"/>
        <end position="419"/>
    </location>
</feature>
<dbReference type="PIRSF" id="PIRSF005690">
    <property type="entry name" value="GerBA"/>
    <property type="match status" value="1"/>
</dbReference>
<keyword evidence="6" id="KW-1185">Reference proteome</keyword>
<feature type="region of interest" description="Disordered" evidence="3">
    <location>
        <begin position="456"/>
        <end position="480"/>
    </location>
</feature>
<dbReference type="GO" id="GO:0016020">
    <property type="term" value="C:membrane"/>
    <property type="evidence" value="ECO:0007669"/>
    <property type="project" value="InterPro"/>
</dbReference>
<evidence type="ECO:0000256" key="3">
    <source>
        <dbReference type="SAM" id="MobiDB-lite"/>
    </source>
</evidence>
<dbReference type="AlphaFoldDB" id="A0A1M4XK58"/>
<feature type="transmembrane region" description="Helical" evidence="4">
    <location>
        <begin position="361"/>
        <end position="382"/>
    </location>
</feature>
<keyword evidence="2 4" id="KW-0472">Membrane</keyword>
<dbReference type="STRING" id="112248.SAMN05444392_10539"/>
<organism evidence="5 6">
    <name type="scientific">Seinonella peptonophila</name>
    <dbReference type="NCBI Taxonomy" id="112248"/>
    <lineage>
        <taxon>Bacteria</taxon>
        <taxon>Bacillati</taxon>
        <taxon>Bacillota</taxon>
        <taxon>Bacilli</taxon>
        <taxon>Bacillales</taxon>
        <taxon>Thermoactinomycetaceae</taxon>
        <taxon>Seinonella</taxon>
    </lineage>
</organism>
<protein>
    <submittedName>
        <fullName evidence="5">Spore germination protein KA</fullName>
    </submittedName>
</protein>
<keyword evidence="4" id="KW-1133">Transmembrane helix</keyword>
<dbReference type="InterPro" id="IPR004995">
    <property type="entry name" value="Spore_Ger"/>
</dbReference>
<dbReference type="PANTHER" id="PTHR22550">
    <property type="entry name" value="SPORE GERMINATION PROTEIN"/>
    <property type="match status" value="1"/>
</dbReference>
<dbReference type="EMBL" id="FQVL01000005">
    <property type="protein sequence ID" value="SHE93748.1"/>
    <property type="molecule type" value="Genomic_DNA"/>
</dbReference>
<evidence type="ECO:0000313" key="5">
    <source>
        <dbReference type="EMBL" id="SHE93748.1"/>
    </source>
</evidence>
<comment type="similarity">
    <text evidence="1">Belongs to the GerABKA family.</text>
</comment>
<dbReference type="Proteomes" id="UP000184476">
    <property type="component" value="Unassembled WGS sequence"/>
</dbReference>
<dbReference type="Pfam" id="PF03323">
    <property type="entry name" value="GerA"/>
    <property type="match status" value="1"/>
</dbReference>
<dbReference type="RefSeq" id="WP_073154666.1">
    <property type="nucleotide sequence ID" value="NZ_FQVL01000005.1"/>
</dbReference>
<gene>
    <name evidence="5" type="ORF">SAMN05444392_10539</name>
</gene>
<dbReference type="GO" id="GO:0009847">
    <property type="term" value="P:spore germination"/>
    <property type="evidence" value="ECO:0007669"/>
    <property type="project" value="InterPro"/>
</dbReference>
<name>A0A1M4XK58_9BACL</name>
<dbReference type="OrthoDB" id="9772630at2"/>
<proteinExistence type="inferred from homology"/>
<keyword evidence="4" id="KW-0812">Transmembrane</keyword>
<dbReference type="InterPro" id="IPR050768">
    <property type="entry name" value="UPF0353/GerABKA_families"/>
</dbReference>
<evidence type="ECO:0000256" key="1">
    <source>
        <dbReference type="ARBA" id="ARBA00005278"/>
    </source>
</evidence>
<evidence type="ECO:0000313" key="6">
    <source>
        <dbReference type="Proteomes" id="UP000184476"/>
    </source>
</evidence>
<evidence type="ECO:0000256" key="2">
    <source>
        <dbReference type="ARBA" id="ARBA00023136"/>
    </source>
</evidence>
<reference evidence="5 6" key="1">
    <citation type="submission" date="2016-11" db="EMBL/GenBank/DDBJ databases">
        <authorList>
            <person name="Jaros S."/>
            <person name="Januszkiewicz K."/>
            <person name="Wedrychowicz H."/>
        </authorList>
    </citation>
    <scope>NUCLEOTIDE SEQUENCE [LARGE SCALE GENOMIC DNA]</scope>
    <source>
        <strain evidence="5 6">DSM 44666</strain>
    </source>
</reference>
<dbReference type="PANTHER" id="PTHR22550:SF5">
    <property type="entry name" value="LEUCINE ZIPPER PROTEIN 4"/>
    <property type="match status" value="1"/>
</dbReference>
<sequence length="480" mass="54888">MRLEERINEIKENLSNSIDIEQRMLHCKGQVAALLYLKTLCDEQKIVREIITPLQRLERGSPVHVVRSVNILVKQDVEQVIKQLLQGWVLLLLENEKNNYLFAALKEEAREAVEPENERIVRGPHQGFTENILKNLSLIRRQIQSKHLHLSTFYLGKDTHTQVVVAYMKNLANPILIKKVKKRITSIKVDQLLPGYLEEFIEESPASPFPQLLNTERTDRVIANLMEGRVAIFIDGDPSVLIAPVSLFTFYQSTDDYHSRWQVSSFLRIIRLISFFLAFQLPAIYIAMVSFHPEMLPLNLTYNIQGSLRQIPFHPLIEAAIMELTLELIREAGIRLPSRVGQTIGIVGGLVIGDAVVNAGYISYTMIIIVAITAIASFIVPTQEMSNAVRLLRFPMMFAAAVLGLVGITFGTMILVIHLCRLESFGLPYFEPFSPLRLKEWKDAVFRFPVWSLKERSNQPEPLRKKQVESSRRWGHDQSE</sequence>
<feature type="transmembrane region" description="Helical" evidence="4">
    <location>
        <begin position="269"/>
        <end position="291"/>
    </location>
</feature>